<evidence type="ECO:0000256" key="1">
    <source>
        <dbReference type="ARBA" id="ARBA00022491"/>
    </source>
</evidence>
<dbReference type="EMBL" id="JAJITD010000009">
    <property type="protein sequence ID" value="MCC8394656.1"/>
    <property type="molecule type" value="Genomic_DNA"/>
</dbReference>
<dbReference type="Gene3D" id="1.10.357.10">
    <property type="entry name" value="Tetracycline Repressor, domain 2"/>
    <property type="match status" value="1"/>
</dbReference>
<dbReference type="Pfam" id="PF00440">
    <property type="entry name" value="TetR_N"/>
    <property type="match status" value="1"/>
</dbReference>
<evidence type="ECO:0000256" key="3">
    <source>
        <dbReference type="ARBA" id="ARBA00023125"/>
    </source>
</evidence>
<proteinExistence type="predicted"/>
<dbReference type="SUPFAM" id="SSF48498">
    <property type="entry name" value="Tetracyclin repressor-like, C-terminal domain"/>
    <property type="match status" value="1"/>
</dbReference>
<dbReference type="Gene3D" id="1.10.10.60">
    <property type="entry name" value="Homeodomain-like"/>
    <property type="match status" value="1"/>
</dbReference>
<protein>
    <submittedName>
        <fullName evidence="7">TetR/AcrR family transcriptional regulator</fullName>
    </submittedName>
</protein>
<dbReference type="InterPro" id="IPR011075">
    <property type="entry name" value="TetR_C"/>
</dbReference>
<dbReference type="InterPro" id="IPR023772">
    <property type="entry name" value="DNA-bd_HTH_TetR-type_CS"/>
</dbReference>
<gene>
    <name evidence="7" type="ORF">LJ656_18855</name>
</gene>
<evidence type="ECO:0000259" key="6">
    <source>
        <dbReference type="PROSITE" id="PS50977"/>
    </source>
</evidence>
<comment type="caution">
    <text evidence="7">The sequence shown here is derived from an EMBL/GenBank/DDBJ whole genome shotgun (WGS) entry which is preliminary data.</text>
</comment>
<dbReference type="SUPFAM" id="SSF46689">
    <property type="entry name" value="Homeodomain-like"/>
    <property type="match status" value="1"/>
</dbReference>
<keyword evidence="4" id="KW-0804">Transcription</keyword>
<dbReference type="Pfam" id="PF16925">
    <property type="entry name" value="TetR_C_13"/>
    <property type="match status" value="1"/>
</dbReference>
<name>A0ABS8JXM0_9BURK</name>
<keyword evidence="3 5" id="KW-0238">DNA-binding</keyword>
<keyword evidence="8" id="KW-1185">Reference proteome</keyword>
<dbReference type="InterPro" id="IPR009057">
    <property type="entry name" value="Homeodomain-like_sf"/>
</dbReference>
<dbReference type="PROSITE" id="PS01081">
    <property type="entry name" value="HTH_TETR_1"/>
    <property type="match status" value="1"/>
</dbReference>
<keyword evidence="1" id="KW-0678">Repressor</keyword>
<dbReference type="PRINTS" id="PR00455">
    <property type="entry name" value="HTHTETR"/>
</dbReference>
<dbReference type="PROSITE" id="PS50977">
    <property type="entry name" value="HTH_TETR_2"/>
    <property type="match status" value="1"/>
</dbReference>
<keyword evidence="2" id="KW-0805">Transcription regulation</keyword>
<sequence>MNSVLDGAVCVFRERGYHATSVGDLSDATGLTAGSLYKAFTDKRGVFLAAFERYVETRNAELQRLLERQPDGFHKIRALLRFYAESSHGSEGRRGCLVVASATALATFDEEVAGRIEATMRRSEALLRRLLQQGQADGSVAAGLPVAATARSLLAFLYGLRLVGKFGRSQHDMQTAADEALRILR</sequence>
<organism evidence="7 8">
    <name type="scientific">Paraburkholderia sejongensis</name>
    <dbReference type="NCBI Taxonomy" id="2886946"/>
    <lineage>
        <taxon>Bacteria</taxon>
        <taxon>Pseudomonadati</taxon>
        <taxon>Pseudomonadota</taxon>
        <taxon>Betaproteobacteria</taxon>
        <taxon>Burkholderiales</taxon>
        <taxon>Burkholderiaceae</taxon>
        <taxon>Paraburkholderia</taxon>
    </lineage>
</organism>
<dbReference type="RefSeq" id="WP_230510896.1">
    <property type="nucleotide sequence ID" value="NZ_JAJITD010000009.1"/>
</dbReference>
<accession>A0ABS8JXM0</accession>
<evidence type="ECO:0000313" key="7">
    <source>
        <dbReference type="EMBL" id="MCC8394656.1"/>
    </source>
</evidence>
<dbReference type="PANTHER" id="PTHR47506:SF10">
    <property type="entry name" value="TRANSCRIPTIONAL REGULATORY PROTEIN"/>
    <property type="match status" value="1"/>
</dbReference>
<dbReference type="InterPro" id="IPR036271">
    <property type="entry name" value="Tet_transcr_reg_TetR-rel_C_sf"/>
</dbReference>
<feature type="DNA-binding region" description="H-T-H motif" evidence="5">
    <location>
        <begin position="21"/>
        <end position="40"/>
    </location>
</feature>
<dbReference type="InterPro" id="IPR001647">
    <property type="entry name" value="HTH_TetR"/>
</dbReference>
<feature type="domain" description="HTH tetR-type" evidence="6">
    <location>
        <begin position="1"/>
        <end position="58"/>
    </location>
</feature>
<evidence type="ECO:0000256" key="2">
    <source>
        <dbReference type="ARBA" id="ARBA00023015"/>
    </source>
</evidence>
<reference evidence="7 8" key="1">
    <citation type="submission" date="2021-11" db="EMBL/GenBank/DDBJ databases">
        <authorList>
            <person name="Oh E.-T."/>
            <person name="Kim S.-B."/>
        </authorList>
    </citation>
    <scope>NUCLEOTIDE SEQUENCE [LARGE SCALE GENOMIC DNA]</scope>
    <source>
        <strain evidence="7 8">MMS20-SJTR3</strain>
    </source>
</reference>
<dbReference type="PANTHER" id="PTHR47506">
    <property type="entry name" value="TRANSCRIPTIONAL REGULATORY PROTEIN"/>
    <property type="match status" value="1"/>
</dbReference>
<dbReference type="Proteomes" id="UP001431019">
    <property type="component" value="Unassembled WGS sequence"/>
</dbReference>
<evidence type="ECO:0000256" key="5">
    <source>
        <dbReference type="PROSITE-ProRule" id="PRU00335"/>
    </source>
</evidence>
<evidence type="ECO:0000313" key="8">
    <source>
        <dbReference type="Proteomes" id="UP001431019"/>
    </source>
</evidence>
<evidence type="ECO:0000256" key="4">
    <source>
        <dbReference type="ARBA" id="ARBA00023163"/>
    </source>
</evidence>